<dbReference type="Proteomes" id="UP000631114">
    <property type="component" value="Unassembled WGS sequence"/>
</dbReference>
<comment type="caution">
    <text evidence="2">The sequence shown here is derived from an EMBL/GenBank/DDBJ whole genome shotgun (WGS) entry which is preliminary data.</text>
</comment>
<evidence type="ECO:0000256" key="1">
    <source>
        <dbReference type="SAM" id="MobiDB-lite"/>
    </source>
</evidence>
<proteinExistence type="predicted"/>
<feature type="region of interest" description="Disordered" evidence="1">
    <location>
        <begin position="1"/>
        <end position="85"/>
    </location>
</feature>
<accession>A0A835LCW7</accession>
<feature type="compositionally biased region" description="Low complexity" evidence="1">
    <location>
        <begin position="55"/>
        <end position="80"/>
    </location>
</feature>
<feature type="compositionally biased region" description="Low complexity" evidence="1">
    <location>
        <begin position="1"/>
        <end position="23"/>
    </location>
</feature>
<sequence>MAEESISIEPLPPSYSISISSSIHHQTATIDPSSPRNNANASRRLNAGAPEFIPTRINSSSSSSSSSSININNNTRSSSTPHSVMHVFPVPPAALFHHHVPVHNFKHQQEAEASPQPHPADHVSPPTINGLSEDVFHKILNQASPLQP</sequence>
<gene>
    <name evidence="2" type="ORF">IFM89_039637</name>
</gene>
<protein>
    <submittedName>
        <fullName evidence="2">Uncharacterized protein</fullName>
    </submittedName>
</protein>
<name>A0A835LCW7_9MAGN</name>
<dbReference type="AlphaFoldDB" id="A0A835LCW7"/>
<keyword evidence="3" id="KW-1185">Reference proteome</keyword>
<evidence type="ECO:0000313" key="2">
    <source>
        <dbReference type="EMBL" id="KAF9587154.1"/>
    </source>
</evidence>
<organism evidence="2 3">
    <name type="scientific">Coptis chinensis</name>
    <dbReference type="NCBI Taxonomy" id="261450"/>
    <lineage>
        <taxon>Eukaryota</taxon>
        <taxon>Viridiplantae</taxon>
        <taxon>Streptophyta</taxon>
        <taxon>Embryophyta</taxon>
        <taxon>Tracheophyta</taxon>
        <taxon>Spermatophyta</taxon>
        <taxon>Magnoliopsida</taxon>
        <taxon>Ranunculales</taxon>
        <taxon>Ranunculaceae</taxon>
        <taxon>Coptidoideae</taxon>
        <taxon>Coptis</taxon>
    </lineage>
</organism>
<evidence type="ECO:0000313" key="3">
    <source>
        <dbReference type="Proteomes" id="UP000631114"/>
    </source>
</evidence>
<dbReference type="EMBL" id="JADFTS010000035">
    <property type="protein sequence ID" value="KAF9587154.1"/>
    <property type="molecule type" value="Genomic_DNA"/>
</dbReference>
<reference evidence="2 3" key="1">
    <citation type="submission" date="2020-10" db="EMBL/GenBank/DDBJ databases">
        <title>The Coptis chinensis genome and diversification of protoberbering-type alkaloids.</title>
        <authorList>
            <person name="Wang B."/>
            <person name="Shu S."/>
            <person name="Song C."/>
            <person name="Liu Y."/>
        </authorList>
    </citation>
    <scope>NUCLEOTIDE SEQUENCE [LARGE SCALE GENOMIC DNA]</scope>
    <source>
        <strain evidence="2">HL-2020</strain>
        <tissue evidence="2">Leaf</tissue>
    </source>
</reference>
<feature type="compositionally biased region" description="Low complexity" evidence="1">
    <location>
        <begin position="32"/>
        <end position="44"/>
    </location>
</feature>
<feature type="region of interest" description="Disordered" evidence="1">
    <location>
        <begin position="107"/>
        <end position="130"/>
    </location>
</feature>